<reference evidence="3 4" key="1">
    <citation type="submission" date="2018-11" db="EMBL/GenBank/DDBJ databases">
        <title>The genome draft of YIM 96095.</title>
        <authorList>
            <person name="Tang S.-K."/>
            <person name="Chunyu W.-X."/>
            <person name="Feng Y.-Z."/>
        </authorList>
    </citation>
    <scope>NUCLEOTIDE SEQUENCE [LARGE SCALE GENOMIC DNA]</scope>
    <source>
        <strain evidence="3 4">YIM 96095</strain>
    </source>
</reference>
<dbReference type="Proteomes" id="UP000269198">
    <property type="component" value="Unassembled WGS sequence"/>
</dbReference>
<feature type="transmembrane region" description="Helical" evidence="2">
    <location>
        <begin position="116"/>
        <end position="137"/>
    </location>
</feature>
<gene>
    <name evidence="3" type="ORF">EFW17_09290</name>
</gene>
<evidence type="ECO:0000313" key="4">
    <source>
        <dbReference type="Proteomes" id="UP000269198"/>
    </source>
</evidence>
<organism evidence="3 4">
    <name type="scientific">Halostreptopolyspora alba</name>
    <dbReference type="NCBI Taxonomy" id="2487137"/>
    <lineage>
        <taxon>Bacteria</taxon>
        <taxon>Bacillati</taxon>
        <taxon>Actinomycetota</taxon>
        <taxon>Actinomycetes</taxon>
        <taxon>Streptosporangiales</taxon>
        <taxon>Nocardiopsidaceae</taxon>
        <taxon>Halostreptopolyspora</taxon>
    </lineage>
</organism>
<feature type="transmembrane region" description="Helical" evidence="2">
    <location>
        <begin position="17"/>
        <end position="35"/>
    </location>
</feature>
<comment type="caution">
    <text evidence="3">The sequence shown here is derived from an EMBL/GenBank/DDBJ whole genome shotgun (WGS) entry which is preliminary data.</text>
</comment>
<dbReference type="OrthoDB" id="3436218at2"/>
<protein>
    <submittedName>
        <fullName evidence="3">Uncharacterized protein</fullName>
    </submittedName>
</protein>
<dbReference type="EMBL" id="RJMB01000007">
    <property type="protein sequence ID" value="RNL85350.1"/>
    <property type="molecule type" value="Genomic_DNA"/>
</dbReference>
<feature type="region of interest" description="Disordered" evidence="1">
    <location>
        <begin position="202"/>
        <end position="273"/>
    </location>
</feature>
<evidence type="ECO:0000313" key="3">
    <source>
        <dbReference type="EMBL" id="RNL85350.1"/>
    </source>
</evidence>
<feature type="compositionally biased region" description="Basic and acidic residues" evidence="1">
    <location>
        <begin position="263"/>
        <end position="273"/>
    </location>
</feature>
<keyword evidence="4" id="KW-1185">Reference proteome</keyword>
<sequence length="273" mass="29272">MEALLRPTESAQLRRQVLFFIPVPIPVVALVALVVDGRVSAPGWMILLSGSVAVASLLLAVIVQPSPLPEGLSAQASVRRSLHRFQQITTLRISLALTPVVVGAGTAVAGGGLFPLLVALALAWPQLVLAMPTFFTITRARRAMEAWGTRAYLWAGLAQPARVRWPVVTLLMDQYRRYRERRAWASEEEPHTVGHVVDAACETDDGEPATSGSGEDADASERAAGSTGQAKADPTTVVPGIVASPARRILRTGDGIRRRVRGGRGDRRPRAKS</sequence>
<evidence type="ECO:0000256" key="1">
    <source>
        <dbReference type="SAM" id="MobiDB-lite"/>
    </source>
</evidence>
<keyword evidence="2" id="KW-0472">Membrane</keyword>
<keyword evidence="2" id="KW-0812">Transmembrane</keyword>
<proteinExistence type="predicted"/>
<evidence type="ECO:0000256" key="2">
    <source>
        <dbReference type="SAM" id="Phobius"/>
    </source>
</evidence>
<feature type="transmembrane region" description="Helical" evidence="2">
    <location>
        <begin position="89"/>
        <end position="110"/>
    </location>
</feature>
<keyword evidence="2" id="KW-1133">Transmembrane helix</keyword>
<accession>A0A3N0EBX9</accession>
<feature type="transmembrane region" description="Helical" evidence="2">
    <location>
        <begin position="41"/>
        <end position="63"/>
    </location>
</feature>
<name>A0A3N0EBX9_9ACTN</name>
<dbReference type="AlphaFoldDB" id="A0A3N0EBX9"/>